<evidence type="ECO:0000313" key="2">
    <source>
        <dbReference type="Proteomes" id="UP001556692"/>
    </source>
</evidence>
<gene>
    <name evidence="1" type="ORF">ABGN05_22420</name>
</gene>
<comment type="caution">
    <text evidence="1">The sequence shown here is derived from an EMBL/GenBank/DDBJ whole genome shotgun (WGS) entry which is preliminary data.</text>
</comment>
<sequence length="110" mass="12902">MEFFTSWAHVGMFSNMKAKLLIRQRIELSDVAFAEIVIWRVPSPVRGSAHGYKYRMALVVEGVCRVRYDNEAGKGDHKHVGDRQMVFPFEGLETLQEAFWRDVEQWLNRK</sequence>
<dbReference type="Proteomes" id="UP001556692">
    <property type="component" value="Unassembled WGS sequence"/>
</dbReference>
<protein>
    <submittedName>
        <fullName evidence="1">DUF6516 family protein</fullName>
    </submittedName>
</protein>
<proteinExistence type="predicted"/>
<dbReference type="RefSeq" id="WP_367956285.1">
    <property type="nucleotide sequence ID" value="NZ_JBDPGJ010000005.1"/>
</dbReference>
<accession>A0ABV3SNQ6</accession>
<organism evidence="1 2">
    <name type="scientific">Aquibium pacificus</name>
    <dbReference type="NCBI Taxonomy" id="3153579"/>
    <lineage>
        <taxon>Bacteria</taxon>
        <taxon>Pseudomonadati</taxon>
        <taxon>Pseudomonadota</taxon>
        <taxon>Alphaproteobacteria</taxon>
        <taxon>Hyphomicrobiales</taxon>
        <taxon>Phyllobacteriaceae</taxon>
        <taxon>Aquibium</taxon>
    </lineage>
</organism>
<reference evidence="1 2" key="1">
    <citation type="submission" date="2024-05" db="EMBL/GenBank/DDBJ databases">
        <authorList>
            <person name="Jiang F."/>
        </authorList>
    </citation>
    <scope>NUCLEOTIDE SEQUENCE [LARGE SCALE GENOMIC DNA]</scope>
    <source>
        <strain evidence="1 2">LZ166</strain>
    </source>
</reference>
<dbReference type="EMBL" id="JBDPGJ010000005">
    <property type="protein sequence ID" value="MEX0408420.1"/>
    <property type="molecule type" value="Genomic_DNA"/>
</dbReference>
<keyword evidence="2" id="KW-1185">Reference proteome</keyword>
<dbReference type="InterPro" id="IPR045397">
    <property type="entry name" value="TumE-like"/>
</dbReference>
<name>A0ABV3SNQ6_9HYPH</name>
<dbReference type="Pfam" id="PF20126">
    <property type="entry name" value="TumE"/>
    <property type="match status" value="1"/>
</dbReference>
<evidence type="ECO:0000313" key="1">
    <source>
        <dbReference type="EMBL" id="MEX0408420.1"/>
    </source>
</evidence>